<name>A0A699IPN3_TANCI</name>
<sequence>MGISLALSKPISRKGKAKVTQRNQTLYCRCESNPKFTHASSTYVEQNIEYQATGDHILLTRSVGLLTSMILGVTTVVNGLRESVAELRVILKLMFLRPMVSSSIIMTYQEDLTLKKVLPKFKSSTPDYLLFTKPFVDAPKSVTDDIKKYVDVVYVYGFTMDIFSMMPDFYSDPYT</sequence>
<gene>
    <name evidence="1" type="ORF">Tci_554143</name>
</gene>
<dbReference type="AlphaFoldDB" id="A0A699IPN3"/>
<protein>
    <submittedName>
        <fullName evidence="1">Uncharacterized protein</fullName>
    </submittedName>
</protein>
<evidence type="ECO:0000313" key="1">
    <source>
        <dbReference type="EMBL" id="GEZ82170.1"/>
    </source>
</evidence>
<reference evidence="1" key="1">
    <citation type="journal article" date="2019" name="Sci. Rep.">
        <title>Draft genome of Tanacetum cinerariifolium, the natural source of mosquito coil.</title>
        <authorList>
            <person name="Yamashiro T."/>
            <person name="Shiraishi A."/>
            <person name="Satake H."/>
            <person name="Nakayama K."/>
        </authorList>
    </citation>
    <scope>NUCLEOTIDE SEQUENCE</scope>
</reference>
<comment type="caution">
    <text evidence="1">The sequence shown here is derived from an EMBL/GenBank/DDBJ whole genome shotgun (WGS) entry which is preliminary data.</text>
</comment>
<organism evidence="1">
    <name type="scientific">Tanacetum cinerariifolium</name>
    <name type="common">Dalmatian daisy</name>
    <name type="synonym">Chrysanthemum cinerariifolium</name>
    <dbReference type="NCBI Taxonomy" id="118510"/>
    <lineage>
        <taxon>Eukaryota</taxon>
        <taxon>Viridiplantae</taxon>
        <taxon>Streptophyta</taxon>
        <taxon>Embryophyta</taxon>
        <taxon>Tracheophyta</taxon>
        <taxon>Spermatophyta</taxon>
        <taxon>Magnoliopsida</taxon>
        <taxon>eudicotyledons</taxon>
        <taxon>Gunneridae</taxon>
        <taxon>Pentapetalae</taxon>
        <taxon>asterids</taxon>
        <taxon>campanulids</taxon>
        <taxon>Asterales</taxon>
        <taxon>Asteraceae</taxon>
        <taxon>Asteroideae</taxon>
        <taxon>Anthemideae</taxon>
        <taxon>Anthemidinae</taxon>
        <taxon>Tanacetum</taxon>
    </lineage>
</organism>
<dbReference type="EMBL" id="BKCJ010328198">
    <property type="protein sequence ID" value="GEZ82170.1"/>
    <property type="molecule type" value="Genomic_DNA"/>
</dbReference>
<proteinExistence type="predicted"/>
<accession>A0A699IPN3</accession>